<name>A0A081G1W5_9GAMM</name>
<dbReference type="AlphaFoldDB" id="A0A081G1W5"/>
<dbReference type="PATRIC" id="fig|1232683.4.peg.1213"/>
<dbReference type="STRING" id="1232683.ADIMK_1223"/>
<protein>
    <submittedName>
        <fullName evidence="2">DnaJ-class molecular chaperone</fullName>
    </submittedName>
</protein>
<dbReference type="Pfam" id="PF12339">
    <property type="entry name" value="DNAJ_related"/>
    <property type="match status" value="1"/>
</dbReference>
<gene>
    <name evidence="2" type="ORF">ADIMK_1223</name>
</gene>
<evidence type="ECO:0000313" key="2">
    <source>
        <dbReference type="EMBL" id="KEA64770.1"/>
    </source>
</evidence>
<dbReference type="EMBL" id="JMQN01000015">
    <property type="protein sequence ID" value="KEA64770.1"/>
    <property type="molecule type" value="Genomic_DNA"/>
</dbReference>
<evidence type="ECO:0000259" key="1">
    <source>
        <dbReference type="Pfam" id="PF12339"/>
    </source>
</evidence>
<accession>A0A081G1W5</accession>
<dbReference type="InterPro" id="IPR021059">
    <property type="entry name" value="DnaJ-related_N"/>
</dbReference>
<dbReference type="RefSeq" id="WP_051692544.1">
    <property type="nucleotide sequence ID" value="NZ_JMQN01000015.1"/>
</dbReference>
<feature type="domain" description="DnaJ-related protein N-terminal" evidence="1">
    <location>
        <begin position="3"/>
        <end position="126"/>
    </location>
</feature>
<reference evidence="2 3" key="1">
    <citation type="submission" date="2014-04" db="EMBL/GenBank/DDBJ databases">
        <title>Marinobacterium kochiensis sp. nov., isolated from sediment sample collected from Kochi backwaters in Kerala, India.</title>
        <authorList>
            <person name="Singh A."/>
            <person name="Pinnaka A.K."/>
        </authorList>
    </citation>
    <scope>NUCLEOTIDE SEQUENCE [LARGE SCALE GENOMIC DNA]</scope>
    <source>
        <strain evidence="2 3">AK27</strain>
    </source>
</reference>
<dbReference type="OrthoDB" id="581986at2"/>
<organism evidence="2 3">
    <name type="scientific">Marinobacterium lacunae</name>
    <dbReference type="NCBI Taxonomy" id="1232683"/>
    <lineage>
        <taxon>Bacteria</taxon>
        <taxon>Pseudomonadati</taxon>
        <taxon>Pseudomonadota</taxon>
        <taxon>Gammaproteobacteria</taxon>
        <taxon>Oceanospirillales</taxon>
        <taxon>Oceanospirillaceae</taxon>
        <taxon>Marinobacterium</taxon>
    </lineage>
</organism>
<dbReference type="Proteomes" id="UP000028252">
    <property type="component" value="Unassembled WGS sequence"/>
</dbReference>
<sequence>MINPVLPQVLHVLRQHPYGISEYRLMKTLDSEHLFEEQNRTDGTMLPLFRKHFLIMNALYDLQDILWQEENRVLEISPMHIELHERQTDQPAKREPDWYPLLSEYYLDWQYYSNTTEDDIDRMMDDLKRIADQTH</sequence>
<comment type="caution">
    <text evidence="2">The sequence shown here is derived from an EMBL/GenBank/DDBJ whole genome shotgun (WGS) entry which is preliminary data.</text>
</comment>
<evidence type="ECO:0000313" key="3">
    <source>
        <dbReference type="Proteomes" id="UP000028252"/>
    </source>
</evidence>
<dbReference type="eggNOG" id="COG2214">
    <property type="taxonomic scope" value="Bacteria"/>
</dbReference>
<keyword evidence="3" id="KW-1185">Reference proteome</keyword>
<proteinExistence type="predicted"/>